<evidence type="ECO:0000256" key="1">
    <source>
        <dbReference type="RuleBase" id="RU000383"/>
    </source>
</evidence>
<dbReference type="AlphaFoldDB" id="A0AAI9T1Z2"/>
<dbReference type="EMBL" id="JAHUZD010000018">
    <property type="protein sequence ID" value="KAI3407055.2"/>
    <property type="molecule type" value="Genomic_DNA"/>
</dbReference>
<reference evidence="4" key="1">
    <citation type="journal article" date="2022" name="DNA Res.">
        <title>Genome analysis of five recently described species of the CUG-Ser clade uncovers Candida theae as a new hybrid lineage with pathogenic potential in the Candida parapsilosis species complex.</title>
        <authorList>
            <person name="Mixao V."/>
            <person name="Del Olmo V."/>
            <person name="Hegedusova E."/>
            <person name="Saus E."/>
            <person name="Pryszcz L."/>
            <person name="Cillingova A."/>
            <person name="Nosek J."/>
            <person name="Gabaldon T."/>
        </authorList>
    </citation>
    <scope>NUCLEOTIDE SEQUENCE</scope>
    <source>
        <strain evidence="4">CBS 10844</strain>
    </source>
</reference>
<dbReference type="InterPro" id="IPR013763">
    <property type="entry name" value="Cyclin-like_dom"/>
</dbReference>
<keyword evidence="5" id="KW-1185">Reference proteome</keyword>
<gene>
    <name evidence="4" type="ORF">KGF56_000143</name>
</gene>
<name>A0AAI9T1Z2_9ASCO</name>
<feature type="domain" description="Cyclin-like" evidence="3">
    <location>
        <begin position="68"/>
        <end position="185"/>
    </location>
</feature>
<comment type="caution">
    <text evidence="4">The sequence shown here is derived from an EMBL/GenBank/DDBJ whole genome shotgun (WGS) entry which is preliminary data.</text>
</comment>
<evidence type="ECO:0000259" key="3">
    <source>
        <dbReference type="SMART" id="SM00385"/>
    </source>
</evidence>
<sequence length="415" mass="47874">MSKESSPSHNDSGGSSSLTPTQNNHHIPSITQISRPFFTSRELSYLHNQTIPTSLKLQYGSTKTQVFQFLSQAVKILKFPIRVLATTMNYYQRFYLFNKFDVNGVSLANSSSPNQFDGDPYTIAITCLFLASKIEDCVKKLKEIQQVCNKLRDIDETKSIGSGGGIQYIDYQRKYILSTEFKLLQIIKFDFNYGNNPSFRINVDDIIIQFCKQMDINYKISILSWLVNCDIIQTPLSLVVPPHCIALAIIIISLNLNPKEMSLSHKAMANLDKEEETLKVKKILDSIDCSDFNCPEVLVNEAIIYILDYYTHQYANSTLSKYLPETDSKTGKNQTFKIMDLKQRFNDVELLNEASCTTELNTSDEYFENWDYNIALKGSARFMLGHKRRRFNTERKQLRQQQQQQQQQQQRQQKA</sequence>
<evidence type="ECO:0000313" key="4">
    <source>
        <dbReference type="EMBL" id="KAI3407055.2"/>
    </source>
</evidence>
<dbReference type="InterPro" id="IPR006671">
    <property type="entry name" value="Cyclin_N"/>
</dbReference>
<feature type="compositionally biased region" description="Low complexity" evidence="2">
    <location>
        <begin position="399"/>
        <end position="415"/>
    </location>
</feature>
<dbReference type="RefSeq" id="XP_049182800.1">
    <property type="nucleotide sequence ID" value="XM_049322552.1"/>
</dbReference>
<feature type="region of interest" description="Disordered" evidence="2">
    <location>
        <begin position="393"/>
        <end position="415"/>
    </location>
</feature>
<dbReference type="GO" id="GO:0016538">
    <property type="term" value="F:cyclin-dependent protein serine/threonine kinase regulator activity"/>
    <property type="evidence" value="ECO:0007669"/>
    <property type="project" value="InterPro"/>
</dbReference>
<dbReference type="PANTHER" id="PTHR10026">
    <property type="entry name" value="CYCLIN"/>
    <property type="match status" value="1"/>
</dbReference>
<feature type="region of interest" description="Disordered" evidence="2">
    <location>
        <begin position="1"/>
        <end position="27"/>
    </location>
</feature>
<protein>
    <submittedName>
        <fullName evidence="4">CTK2</fullName>
    </submittedName>
</protein>
<dbReference type="SMART" id="SM00385">
    <property type="entry name" value="CYCLIN"/>
    <property type="match status" value="1"/>
</dbReference>
<dbReference type="GO" id="GO:0006357">
    <property type="term" value="P:regulation of transcription by RNA polymerase II"/>
    <property type="evidence" value="ECO:0007669"/>
    <property type="project" value="InterPro"/>
</dbReference>
<dbReference type="SUPFAM" id="SSF47954">
    <property type="entry name" value="Cyclin-like"/>
    <property type="match status" value="2"/>
</dbReference>
<dbReference type="InterPro" id="IPR036915">
    <property type="entry name" value="Cyclin-like_sf"/>
</dbReference>
<dbReference type="Proteomes" id="UP001202479">
    <property type="component" value="Unassembled WGS sequence"/>
</dbReference>
<dbReference type="InterPro" id="IPR043198">
    <property type="entry name" value="Cyclin/Ssn8"/>
</dbReference>
<accession>A0AAI9T1Z2</accession>
<dbReference type="Gene3D" id="1.10.472.10">
    <property type="entry name" value="Cyclin-like"/>
    <property type="match status" value="2"/>
</dbReference>
<dbReference type="GeneID" id="73377760"/>
<organism evidence="4 5">
    <name type="scientific">Candida oxycetoniae</name>
    <dbReference type="NCBI Taxonomy" id="497107"/>
    <lineage>
        <taxon>Eukaryota</taxon>
        <taxon>Fungi</taxon>
        <taxon>Dikarya</taxon>
        <taxon>Ascomycota</taxon>
        <taxon>Saccharomycotina</taxon>
        <taxon>Pichiomycetes</taxon>
        <taxon>Debaryomycetaceae</taxon>
        <taxon>Candida/Lodderomyces clade</taxon>
        <taxon>Candida</taxon>
    </lineage>
</organism>
<dbReference type="Pfam" id="PF00134">
    <property type="entry name" value="Cyclin_N"/>
    <property type="match status" value="1"/>
</dbReference>
<evidence type="ECO:0000256" key="2">
    <source>
        <dbReference type="SAM" id="MobiDB-lite"/>
    </source>
</evidence>
<feature type="compositionally biased region" description="Polar residues" evidence="2">
    <location>
        <begin position="18"/>
        <end position="27"/>
    </location>
</feature>
<proteinExistence type="inferred from homology"/>
<feature type="compositionally biased region" description="Low complexity" evidence="2">
    <location>
        <begin position="1"/>
        <end position="17"/>
    </location>
</feature>
<evidence type="ECO:0000313" key="5">
    <source>
        <dbReference type="Proteomes" id="UP001202479"/>
    </source>
</evidence>
<comment type="similarity">
    <text evidence="1">Belongs to the cyclin family.</text>
</comment>
<keyword evidence="1" id="KW-0195">Cyclin</keyword>